<feature type="region of interest" description="Disordered" evidence="1">
    <location>
        <begin position="52"/>
        <end position="94"/>
    </location>
</feature>
<evidence type="ECO:0000313" key="4">
    <source>
        <dbReference type="Proteomes" id="UP000294593"/>
    </source>
</evidence>
<feature type="transmembrane region" description="Helical" evidence="2">
    <location>
        <begin position="137"/>
        <end position="160"/>
    </location>
</feature>
<evidence type="ECO:0000313" key="3">
    <source>
        <dbReference type="EMBL" id="TDP80871.1"/>
    </source>
</evidence>
<dbReference type="EMBL" id="SNXW01000010">
    <property type="protein sequence ID" value="TDP80871.1"/>
    <property type="molecule type" value="Genomic_DNA"/>
</dbReference>
<keyword evidence="2" id="KW-1133">Transmembrane helix</keyword>
<feature type="transmembrane region" description="Helical" evidence="2">
    <location>
        <begin position="326"/>
        <end position="359"/>
    </location>
</feature>
<feature type="transmembrane region" description="Helical" evidence="2">
    <location>
        <begin position="181"/>
        <end position="203"/>
    </location>
</feature>
<dbReference type="Proteomes" id="UP000294593">
    <property type="component" value="Unassembled WGS sequence"/>
</dbReference>
<sequence length="467" mass="50493">MHPITFDAEMNRSGARSPARALRLTPVGRWSSALKAVGAALSVQAVPDRPAQAWTWPDPIGSRRAAGAAASSEHPGHALEAGAGAPAPTAAPAPPAPPVLTQAVPWRAAEALPCLPNGAIDTWPVAFTGADAAYARLWFQGVLLTLLTLGGYLPWARIACRRYLLQHTRVAGQPLDDHRSPWAMLVRQCLLLSLLGGVVLAAAGSLVMGLAAATLALAVWPMLKLLGLSQRLQRTTWARRPMAFEAGLLDIYQALGWPLVGVALLVWSWLAVAWWGHAAGWVLWGMALGGCLLAVPGWCWAWLHFRQSHLRLGPLRVRWRLGPDALSSLMLQALGATLLLLVFNLGLASICLAALLWWQATGVPAWALAVLLVASVGVAVGLVWPQAHARAHKLVWNRTGNRHVRVRCRLRVPAIVRMQRRHGLLLVLTLGLYWPWAQIQARRARLNATVLQARVGVAVLAAHWPVK</sequence>
<evidence type="ECO:0000256" key="2">
    <source>
        <dbReference type="SAM" id="Phobius"/>
    </source>
</evidence>
<protein>
    <submittedName>
        <fullName evidence="3">Uncharacterized membrane protein YjgN (DUF898 family)</fullName>
    </submittedName>
</protein>
<name>A0A4R6R4P7_9BURK</name>
<feature type="transmembrane region" description="Helical" evidence="2">
    <location>
        <begin position="281"/>
        <end position="305"/>
    </location>
</feature>
<gene>
    <name evidence="3" type="ORF">EV672_11086</name>
</gene>
<feature type="transmembrane region" description="Helical" evidence="2">
    <location>
        <begin position="365"/>
        <end position="384"/>
    </location>
</feature>
<dbReference type="Pfam" id="PF05987">
    <property type="entry name" value="DUF898"/>
    <property type="match status" value="1"/>
</dbReference>
<keyword evidence="4" id="KW-1185">Reference proteome</keyword>
<accession>A0A4R6R4P7</accession>
<evidence type="ECO:0000256" key="1">
    <source>
        <dbReference type="SAM" id="MobiDB-lite"/>
    </source>
</evidence>
<dbReference type="OrthoDB" id="9765721at2"/>
<feature type="transmembrane region" description="Helical" evidence="2">
    <location>
        <begin position="249"/>
        <end position="275"/>
    </location>
</feature>
<organism evidence="3 4">
    <name type="scientific">Aquabacterium commune</name>
    <dbReference type="NCBI Taxonomy" id="70586"/>
    <lineage>
        <taxon>Bacteria</taxon>
        <taxon>Pseudomonadati</taxon>
        <taxon>Pseudomonadota</taxon>
        <taxon>Betaproteobacteria</taxon>
        <taxon>Burkholderiales</taxon>
        <taxon>Aquabacterium</taxon>
    </lineage>
</organism>
<comment type="caution">
    <text evidence="3">The sequence shown here is derived from an EMBL/GenBank/DDBJ whole genome shotgun (WGS) entry which is preliminary data.</text>
</comment>
<proteinExistence type="predicted"/>
<keyword evidence="2" id="KW-0472">Membrane</keyword>
<reference evidence="3 4" key="1">
    <citation type="submission" date="2019-03" db="EMBL/GenBank/DDBJ databases">
        <title>Genomic Encyclopedia of Type Strains, Phase IV (KMG-IV): sequencing the most valuable type-strain genomes for metagenomic binning, comparative biology and taxonomic classification.</title>
        <authorList>
            <person name="Goeker M."/>
        </authorList>
    </citation>
    <scope>NUCLEOTIDE SEQUENCE [LARGE SCALE GENOMIC DNA]</scope>
    <source>
        <strain evidence="3 4">DSM 11901</strain>
    </source>
</reference>
<dbReference type="InterPro" id="IPR010295">
    <property type="entry name" value="DUF898"/>
</dbReference>
<feature type="compositionally biased region" description="Low complexity" evidence="1">
    <location>
        <begin position="62"/>
        <end position="88"/>
    </location>
</feature>
<keyword evidence="2" id="KW-0812">Transmembrane</keyword>
<dbReference type="AlphaFoldDB" id="A0A4R6R4P7"/>